<comment type="caution">
    <text evidence="2">The sequence shown here is derived from an EMBL/GenBank/DDBJ whole genome shotgun (WGS) entry which is preliminary data.</text>
</comment>
<protein>
    <submittedName>
        <fullName evidence="2">Uncharacterized protein</fullName>
    </submittedName>
</protein>
<feature type="compositionally biased region" description="Polar residues" evidence="1">
    <location>
        <begin position="56"/>
        <end position="67"/>
    </location>
</feature>
<accession>A0ABV7CTG0</accession>
<gene>
    <name evidence="2" type="ORF">ACFOGI_05055</name>
</gene>
<dbReference type="EMBL" id="JBHRSA010000018">
    <property type="protein sequence ID" value="MFC3039612.1"/>
    <property type="molecule type" value="Genomic_DNA"/>
</dbReference>
<dbReference type="Proteomes" id="UP001595279">
    <property type="component" value="Unassembled WGS sequence"/>
</dbReference>
<proteinExistence type="predicted"/>
<dbReference type="RefSeq" id="WP_390269395.1">
    <property type="nucleotide sequence ID" value="NZ_JBHRSA010000018.1"/>
</dbReference>
<keyword evidence="3" id="KW-1185">Reference proteome</keyword>
<name>A0ABV7CTG0_9BACI</name>
<sequence>MRLFYVVEISRERGNRQYAREISRRAGISAGERVYRQEGGYIGIMLGESAGERGYRQQSMDISSTLGKSAGERGYRQDSSGNRQEGGGIGRRAKISAAHRLSPYNCVKV</sequence>
<evidence type="ECO:0000256" key="1">
    <source>
        <dbReference type="SAM" id="MobiDB-lite"/>
    </source>
</evidence>
<feature type="region of interest" description="Disordered" evidence="1">
    <location>
        <begin position="53"/>
        <end position="94"/>
    </location>
</feature>
<evidence type="ECO:0000313" key="2">
    <source>
        <dbReference type="EMBL" id="MFC3039612.1"/>
    </source>
</evidence>
<organism evidence="2 3">
    <name type="scientific">Virgibacillus xinjiangensis</name>
    <dbReference type="NCBI Taxonomy" id="393090"/>
    <lineage>
        <taxon>Bacteria</taxon>
        <taxon>Bacillati</taxon>
        <taxon>Bacillota</taxon>
        <taxon>Bacilli</taxon>
        <taxon>Bacillales</taxon>
        <taxon>Bacillaceae</taxon>
        <taxon>Virgibacillus</taxon>
    </lineage>
</organism>
<evidence type="ECO:0000313" key="3">
    <source>
        <dbReference type="Proteomes" id="UP001595279"/>
    </source>
</evidence>
<reference evidence="3" key="1">
    <citation type="journal article" date="2019" name="Int. J. Syst. Evol. Microbiol.">
        <title>The Global Catalogue of Microorganisms (GCM) 10K type strain sequencing project: providing services to taxonomists for standard genome sequencing and annotation.</title>
        <authorList>
            <consortium name="The Broad Institute Genomics Platform"/>
            <consortium name="The Broad Institute Genome Sequencing Center for Infectious Disease"/>
            <person name="Wu L."/>
            <person name="Ma J."/>
        </authorList>
    </citation>
    <scope>NUCLEOTIDE SEQUENCE [LARGE SCALE GENOMIC DNA]</scope>
    <source>
        <strain evidence="3">KCTC 13128</strain>
    </source>
</reference>